<keyword evidence="1" id="KW-0472">Membrane</keyword>
<dbReference type="AlphaFoldDB" id="A0A6B8RXL6"/>
<dbReference type="OrthoDB" id="2622240at2"/>
<dbReference type="RefSeq" id="WP_155705144.1">
    <property type="nucleotide sequence ID" value="NZ_CP034235.1"/>
</dbReference>
<dbReference type="EMBL" id="CP034235">
    <property type="protein sequence ID" value="QGQ99876.1"/>
    <property type="molecule type" value="Genomic_DNA"/>
</dbReference>
<gene>
    <name evidence="2" type="ORF">EHS13_35925</name>
</gene>
<reference evidence="3" key="1">
    <citation type="submission" date="2018-11" db="EMBL/GenBank/DDBJ databases">
        <title>Complete genome sequence of Paenibacillus sp. ML311-T8.</title>
        <authorList>
            <person name="Nam Y.-D."/>
            <person name="Kang J."/>
            <person name="Chung W.-H."/>
            <person name="Park Y.S."/>
        </authorList>
    </citation>
    <scope>NUCLEOTIDE SEQUENCE [LARGE SCALE GENOMIC DNA]</scope>
    <source>
        <strain evidence="3">ML311-T8</strain>
    </source>
</reference>
<evidence type="ECO:0000256" key="1">
    <source>
        <dbReference type="SAM" id="Phobius"/>
    </source>
</evidence>
<keyword evidence="1" id="KW-0812">Transmembrane</keyword>
<keyword evidence="1" id="KW-1133">Transmembrane helix</keyword>
<dbReference type="KEGG" id="ppsc:EHS13_35925"/>
<evidence type="ECO:0000313" key="2">
    <source>
        <dbReference type="EMBL" id="QGQ99876.1"/>
    </source>
</evidence>
<feature type="transmembrane region" description="Helical" evidence="1">
    <location>
        <begin position="52"/>
        <end position="74"/>
    </location>
</feature>
<feature type="transmembrane region" description="Helical" evidence="1">
    <location>
        <begin position="6"/>
        <end position="23"/>
    </location>
</feature>
<evidence type="ECO:0000313" key="3">
    <source>
        <dbReference type="Proteomes" id="UP000426246"/>
    </source>
</evidence>
<proteinExistence type="predicted"/>
<protein>
    <submittedName>
        <fullName evidence="2">Uncharacterized protein</fullName>
    </submittedName>
</protein>
<accession>A0A6B8RXL6</accession>
<organism evidence="2 3">
    <name type="scientific">Paenibacillus psychroresistens</name>
    <dbReference type="NCBI Taxonomy" id="1778678"/>
    <lineage>
        <taxon>Bacteria</taxon>
        <taxon>Bacillati</taxon>
        <taxon>Bacillota</taxon>
        <taxon>Bacilli</taxon>
        <taxon>Bacillales</taxon>
        <taxon>Paenibacillaceae</taxon>
        <taxon>Paenibacillus</taxon>
    </lineage>
</organism>
<keyword evidence="3" id="KW-1185">Reference proteome</keyword>
<dbReference type="Proteomes" id="UP000426246">
    <property type="component" value="Chromosome"/>
</dbReference>
<feature type="transmembrane region" description="Helical" evidence="1">
    <location>
        <begin position="28"/>
        <end position="46"/>
    </location>
</feature>
<name>A0A6B8RXL6_9BACL</name>
<sequence length="81" mass="9391">MKKFTLLFTLIGIGICLFHFIGLDTKNYVIFSLSIPLWIIAFFADVRNVSVYLIYFLTIASWSLLGYILDRLVIKSRANRL</sequence>